<reference evidence="2" key="1">
    <citation type="submission" date="2021-02" db="EMBL/GenBank/DDBJ databases">
        <title>Genome sequence of Rhodospirillales sp. strain TMPK1 isolated from soil.</title>
        <authorList>
            <person name="Nakai R."/>
            <person name="Kusada H."/>
            <person name="Tamaki H."/>
        </authorList>
    </citation>
    <scope>NUCLEOTIDE SEQUENCE</scope>
    <source>
        <strain evidence="2">TMPK1</strain>
    </source>
</reference>
<dbReference type="Proteomes" id="UP000681075">
    <property type="component" value="Unassembled WGS sequence"/>
</dbReference>
<dbReference type="InterPro" id="IPR000866">
    <property type="entry name" value="AhpC/TSA"/>
</dbReference>
<comment type="caution">
    <text evidence="2">The sequence shown here is derived from an EMBL/GenBank/DDBJ whole genome shotgun (WGS) entry which is preliminary data.</text>
</comment>
<dbReference type="EMBL" id="BOPV01000001">
    <property type="protein sequence ID" value="GIL40235.1"/>
    <property type="molecule type" value="Genomic_DNA"/>
</dbReference>
<feature type="domain" description="Thioredoxin" evidence="1">
    <location>
        <begin position="33"/>
        <end position="205"/>
    </location>
</feature>
<evidence type="ECO:0000259" key="1">
    <source>
        <dbReference type="PROSITE" id="PS51352"/>
    </source>
</evidence>
<dbReference type="Gene3D" id="3.40.30.10">
    <property type="entry name" value="Glutaredoxin"/>
    <property type="match status" value="1"/>
</dbReference>
<dbReference type="SUPFAM" id="SSF52833">
    <property type="entry name" value="Thioredoxin-like"/>
    <property type="match status" value="1"/>
</dbReference>
<dbReference type="PANTHER" id="PTHR42852:SF13">
    <property type="entry name" value="PROTEIN DIPZ"/>
    <property type="match status" value="1"/>
</dbReference>
<dbReference type="Pfam" id="PF00578">
    <property type="entry name" value="AhpC-TSA"/>
    <property type="match status" value="1"/>
</dbReference>
<dbReference type="PROSITE" id="PS51352">
    <property type="entry name" value="THIOREDOXIN_2"/>
    <property type="match status" value="1"/>
</dbReference>
<dbReference type="CDD" id="cd02970">
    <property type="entry name" value="PRX_like2"/>
    <property type="match status" value="1"/>
</dbReference>
<evidence type="ECO:0000313" key="3">
    <source>
        <dbReference type="Proteomes" id="UP000681075"/>
    </source>
</evidence>
<dbReference type="InterPro" id="IPR036249">
    <property type="entry name" value="Thioredoxin-like_sf"/>
</dbReference>
<accession>A0A8S8XGI6</accession>
<proteinExistence type="predicted"/>
<gene>
    <name evidence="2" type="ORF">TMPK1_24720</name>
</gene>
<dbReference type="AlphaFoldDB" id="A0A8S8XGI6"/>
<keyword evidence="3" id="KW-1185">Reference proteome</keyword>
<sequence length="205" mass="21928">MSTMTEGPKTETVTLYDQLVAQLRAAGVGEDAPKIGDPLPDFALPDGEGRPVTPASLYATGPLVLSFQRGRWCPYCREEMQSLQTQAAAIQTAGGKVVAITPEIGGGALLLRSTLSLDYPVLCDVDSGVALTLGLVFRLTDDVRRSYLAKGLDLTTLYGNASWFLPVPATFVVDRSGTIRFAHVDVDFRQRADPDAVLRAVQSAA</sequence>
<dbReference type="GO" id="GO:0016491">
    <property type="term" value="F:oxidoreductase activity"/>
    <property type="evidence" value="ECO:0007669"/>
    <property type="project" value="InterPro"/>
</dbReference>
<dbReference type="GO" id="GO:0016209">
    <property type="term" value="F:antioxidant activity"/>
    <property type="evidence" value="ECO:0007669"/>
    <property type="project" value="InterPro"/>
</dbReference>
<dbReference type="InterPro" id="IPR013766">
    <property type="entry name" value="Thioredoxin_domain"/>
</dbReference>
<evidence type="ECO:0000313" key="2">
    <source>
        <dbReference type="EMBL" id="GIL40235.1"/>
    </source>
</evidence>
<organism evidence="2 3">
    <name type="scientific">Roseiterribacter gracilis</name>
    <dbReference type="NCBI Taxonomy" id="2812848"/>
    <lineage>
        <taxon>Bacteria</taxon>
        <taxon>Pseudomonadati</taxon>
        <taxon>Pseudomonadota</taxon>
        <taxon>Alphaproteobacteria</taxon>
        <taxon>Rhodospirillales</taxon>
        <taxon>Roseiterribacteraceae</taxon>
        <taxon>Roseiterribacter</taxon>
    </lineage>
</organism>
<protein>
    <submittedName>
        <fullName evidence="2">Peroxiredoxin</fullName>
    </submittedName>
</protein>
<dbReference type="PANTHER" id="PTHR42852">
    <property type="entry name" value="THIOL:DISULFIDE INTERCHANGE PROTEIN DSBE"/>
    <property type="match status" value="1"/>
</dbReference>
<dbReference type="InterPro" id="IPR050553">
    <property type="entry name" value="Thioredoxin_ResA/DsbE_sf"/>
</dbReference>
<name>A0A8S8XGI6_9PROT</name>